<evidence type="ECO:0000256" key="4">
    <source>
        <dbReference type="ARBA" id="ARBA00023002"/>
    </source>
</evidence>
<dbReference type="EMBL" id="CM017327">
    <property type="protein sequence ID" value="KAE8098585.1"/>
    <property type="molecule type" value="Genomic_DNA"/>
</dbReference>
<sequence length="319" mass="34780">MWKQAELMRRLGDGEEGGYDAVVVGSGYGGSVAACRMSMAGIKIVSAVRMENRNLGVSFGPKDALFQVTFSLLWPVVFELNHKHEQKVHEQNDSLAAVACGLGGGSLVNAGVMVPTPVRARRNPKWPKGWERDWENCEASAAAMLRIPSVPVKFPVAKVMGEILADGQIENSFETPLQLSMNFGLEEPASNLMKPQRVDSCLACGNCLAGCPYNAKRSHIIIEYEVQNVVKNSYEICEEGGIIGRKKRWHVYLNEIDCITIDFVVLSGGVLGTTEILFRSQMRGLKLSDALGSGFSCNGNTVAYLAGSLEAKHPWVLTE</sequence>
<comment type="cofactor">
    <cofactor evidence="1">
        <name>FAD</name>
        <dbReference type="ChEBI" id="CHEBI:57692"/>
    </cofactor>
</comment>
<keyword evidence="3" id="KW-0274">FAD</keyword>
<dbReference type="Gene3D" id="3.50.50.60">
    <property type="entry name" value="FAD/NAD(P)-binding domain"/>
    <property type="match status" value="2"/>
</dbReference>
<dbReference type="OrthoDB" id="9974421at2759"/>
<dbReference type="GO" id="GO:0016491">
    <property type="term" value="F:oxidoreductase activity"/>
    <property type="evidence" value="ECO:0007669"/>
    <property type="project" value="UniProtKB-KW"/>
</dbReference>
<organism evidence="6 7">
    <name type="scientific">Carpinus fangiana</name>
    <dbReference type="NCBI Taxonomy" id="176857"/>
    <lineage>
        <taxon>Eukaryota</taxon>
        <taxon>Viridiplantae</taxon>
        <taxon>Streptophyta</taxon>
        <taxon>Embryophyta</taxon>
        <taxon>Tracheophyta</taxon>
        <taxon>Spermatophyta</taxon>
        <taxon>Magnoliopsida</taxon>
        <taxon>eudicotyledons</taxon>
        <taxon>Gunneridae</taxon>
        <taxon>Pentapetalae</taxon>
        <taxon>rosids</taxon>
        <taxon>fabids</taxon>
        <taxon>Fagales</taxon>
        <taxon>Betulaceae</taxon>
        <taxon>Carpinus</taxon>
    </lineage>
</organism>
<evidence type="ECO:0000256" key="3">
    <source>
        <dbReference type="ARBA" id="ARBA00022827"/>
    </source>
</evidence>
<dbReference type="InterPro" id="IPR017896">
    <property type="entry name" value="4Fe4S_Fe-S-bd"/>
</dbReference>
<dbReference type="InterPro" id="IPR036188">
    <property type="entry name" value="FAD/NAD-bd_sf"/>
</dbReference>
<name>A0A5N6RIJ3_9ROSI</name>
<evidence type="ECO:0000256" key="2">
    <source>
        <dbReference type="ARBA" id="ARBA00022630"/>
    </source>
</evidence>
<dbReference type="Gene3D" id="3.30.410.10">
    <property type="entry name" value="Cholesterol Oxidase, domain 2"/>
    <property type="match status" value="1"/>
</dbReference>
<keyword evidence="7" id="KW-1185">Reference proteome</keyword>
<proteinExistence type="predicted"/>
<evidence type="ECO:0000313" key="7">
    <source>
        <dbReference type="Proteomes" id="UP000327013"/>
    </source>
</evidence>
<dbReference type="SUPFAM" id="SSF51905">
    <property type="entry name" value="FAD/NAD(P)-binding domain"/>
    <property type="match status" value="1"/>
</dbReference>
<evidence type="ECO:0000256" key="1">
    <source>
        <dbReference type="ARBA" id="ARBA00001974"/>
    </source>
</evidence>
<keyword evidence="2" id="KW-0285">Flavoprotein</keyword>
<feature type="domain" description="4Fe-4S ferredoxin-type" evidence="5">
    <location>
        <begin position="193"/>
        <end position="221"/>
    </location>
</feature>
<gene>
    <name evidence="6" type="ORF">FH972_016638</name>
</gene>
<dbReference type="InterPro" id="IPR017900">
    <property type="entry name" value="4Fe4S_Fe_S_CS"/>
</dbReference>
<dbReference type="PANTHER" id="PTHR47470">
    <property type="entry name" value="CHOLESTEROL OXIDASE"/>
    <property type="match status" value="1"/>
</dbReference>
<evidence type="ECO:0000259" key="5">
    <source>
        <dbReference type="PROSITE" id="PS51379"/>
    </source>
</evidence>
<dbReference type="PROSITE" id="PS51379">
    <property type="entry name" value="4FE4S_FER_2"/>
    <property type="match status" value="1"/>
</dbReference>
<dbReference type="PROSITE" id="PS51257">
    <property type="entry name" value="PROKAR_LIPOPROTEIN"/>
    <property type="match status" value="1"/>
</dbReference>
<dbReference type="InterPro" id="IPR052542">
    <property type="entry name" value="Cholesterol_Oxidase"/>
</dbReference>
<accession>A0A5N6RIJ3</accession>
<reference evidence="6 7" key="1">
    <citation type="submission" date="2019-06" db="EMBL/GenBank/DDBJ databases">
        <title>A chromosomal-level reference genome of Carpinus fangiana (Coryloideae, Betulaceae).</title>
        <authorList>
            <person name="Yang X."/>
            <person name="Wang Z."/>
            <person name="Zhang L."/>
            <person name="Hao G."/>
            <person name="Liu J."/>
            <person name="Yang Y."/>
        </authorList>
    </citation>
    <scope>NUCLEOTIDE SEQUENCE [LARGE SCALE GENOMIC DNA]</scope>
    <source>
        <strain evidence="6">Cfa_2016G</strain>
        <tissue evidence="6">Leaf</tissue>
    </source>
</reference>
<protein>
    <recommendedName>
        <fullName evidence="5">4Fe-4S ferredoxin-type domain-containing protein</fullName>
    </recommendedName>
</protein>
<evidence type="ECO:0000313" key="6">
    <source>
        <dbReference type="EMBL" id="KAE8098585.1"/>
    </source>
</evidence>
<dbReference type="PROSITE" id="PS00198">
    <property type="entry name" value="4FE4S_FER_1"/>
    <property type="match status" value="1"/>
</dbReference>
<keyword evidence="4" id="KW-0560">Oxidoreductase</keyword>
<dbReference type="AlphaFoldDB" id="A0A5N6RIJ3"/>
<dbReference type="PANTHER" id="PTHR47470:SF1">
    <property type="entry name" value="FAD-DEPENDENT OXIDOREDUCTASE 2 FAD BINDING DOMAIN-CONTAINING PROTEIN"/>
    <property type="match status" value="1"/>
</dbReference>
<dbReference type="Proteomes" id="UP000327013">
    <property type="component" value="Chromosome 7"/>
</dbReference>